<dbReference type="OrthoDB" id="5380039at2"/>
<evidence type="ECO:0000313" key="1">
    <source>
        <dbReference type="EMBL" id="QEK11041.1"/>
    </source>
</evidence>
<sequence>MKKIIFICFLSFIILCNVLDFTFWDSLKSYAFMYLYDKTQNTLHKKGINFYIPGGLKTRKKDWYPLMLHYDASKYFSQYIKKDVSLYILYSFGAFDFFKGSSNFYNHASPYYASFYGGYAVFCNDSDRPYGFDKKGNINIEEIKKVPMFDQTHLVLPSVGCPKDKVFFETTVQKIAYNQTYIGMNGWTKIDAIIKSNAPIHKKSSIKNTGYIQYGKPHKNFYKGYEYPLISLKGRIYVKYIDAFKGTFFLYIMAKDQKTVDLCDIQLLSKAYILKLKNTP</sequence>
<protein>
    <submittedName>
        <fullName evidence="1">Uncharacterized protein</fullName>
    </submittedName>
</protein>
<name>A0A5C0SA76_CRATE</name>
<dbReference type="EMBL" id="CP042243">
    <property type="protein sequence ID" value="QEK11041.1"/>
    <property type="molecule type" value="Genomic_DNA"/>
</dbReference>
<evidence type="ECO:0000313" key="2">
    <source>
        <dbReference type="Proteomes" id="UP000324646"/>
    </source>
</evidence>
<reference evidence="1 2" key="1">
    <citation type="submission" date="2019-07" db="EMBL/GenBank/DDBJ databases">
        <title>Complete genome of Crassaminicella thermophila SY095.</title>
        <authorList>
            <person name="Li X."/>
        </authorList>
    </citation>
    <scope>NUCLEOTIDE SEQUENCE [LARGE SCALE GENOMIC DNA]</scope>
    <source>
        <strain evidence="1 2">SY095</strain>
    </source>
</reference>
<organism evidence="1 2">
    <name type="scientific">Crassaminicella thermophila</name>
    <dbReference type="NCBI Taxonomy" id="2599308"/>
    <lineage>
        <taxon>Bacteria</taxon>
        <taxon>Bacillati</taxon>
        <taxon>Bacillota</taxon>
        <taxon>Clostridia</taxon>
        <taxon>Eubacteriales</taxon>
        <taxon>Clostridiaceae</taxon>
        <taxon>Crassaminicella</taxon>
    </lineage>
</organism>
<dbReference type="KEGG" id="crs:FQB35_00885"/>
<keyword evidence="2" id="KW-1185">Reference proteome</keyword>
<dbReference type="AlphaFoldDB" id="A0A5C0SA76"/>
<accession>A0A5C0SA76</accession>
<dbReference type="Proteomes" id="UP000324646">
    <property type="component" value="Chromosome"/>
</dbReference>
<proteinExistence type="predicted"/>
<dbReference type="RefSeq" id="WP_148808116.1">
    <property type="nucleotide sequence ID" value="NZ_CP042243.1"/>
</dbReference>
<gene>
    <name evidence="1" type="ORF">FQB35_00885</name>
</gene>